<dbReference type="EC" id="5.6.2.2" evidence="4"/>
<dbReference type="SUPFAM" id="SSF56726">
    <property type="entry name" value="DNA topoisomerase IV, alpha subunit"/>
    <property type="match status" value="1"/>
</dbReference>
<dbReference type="InterPro" id="IPR034136">
    <property type="entry name" value="TOPRIM_Topo6A/Spo11"/>
</dbReference>
<dbReference type="Pfam" id="PF04406">
    <property type="entry name" value="TP6A_N"/>
    <property type="match status" value="1"/>
</dbReference>
<evidence type="ECO:0000256" key="3">
    <source>
        <dbReference type="ARBA" id="ARBA00006559"/>
    </source>
</evidence>
<dbReference type="PANTHER" id="PTHR10848:SF0">
    <property type="entry name" value="MEIOTIC RECOMBINATION PROTEIN SPO11"/>
    <property type="match status" value="1"/>
</dbReference>
<accession>A0A6P3XLS9</accession>
<dbReference type="PROSITE" id="PS52041">
    <property type="entry name" value="TOPO_IIB"/>
    <property type="match status" value="1"/>
</dbReference>
<keyword evidence="5" id="KW-0479">Metal-binding</keyword>
<dbReference type="InterPro" id="IPR013049">
    <property type="entry name" value="Spo11/TopoVI_A_N"/>
</dbReference>
<dbReference type="GO" id="GO:0007131">
    <property type="term" value="P:reciprocal meiotic recombination"/>
    <property type="evidence" value="ECO:0007669"/>
    <property type="project" value="TreeGrafter"/>
</dbReference>
<dbReference type="Gene3D" id="3.40.1360.10">
    <property type="match status" value="1"/>
</dbReference>
<proteinExistence type="inferred from homology"/>
<feature type="domain" description="Spo11/DNA topoisomerase VI subunit A N-terminal" evidence="12">
    <location>
        <begin position="122"/>
        <end position="186"/>
    </location>
</feature>
<dbReference type="InterPro" id="IPR004085">
    <property type="entry name" value="TopoVI_A"/>
</dbReference>
<dbReference type="Gene3D" id="1.10.10.10">
    <property type="entry name" value="Winged helix-like DNA-binding domain superfamily/Winged helix DNA-binding domain"/>
    <property type="match status" value="1"/>
</dbReference>
<dbReference type="GO" id="GO:0005524">
    <property type="term" value="F:ATP binding"/>
    <property type="evidence" value="ECO:0007669"/>
    <property type="project" value="InterPro"/>
</dbReference>
<dbReference type="RefSeq" id="XP_014478934.1">
    <property type="nucleotide sequence ID" value="XM_014623448.1"/>
</dbReference>
<comment type="similarity">
    <text evidence="3 10">Belongs to the TOP6A family.</text>
</comment>
<dbReference type="KEGG" id="dqu:106746653"/>
<evidence type="ECO:0000256" key="10">
    <source>
        <dbReference type="PROSITE-ProRule" id="PRU01385"/>
    </source>
</evidence>
<dbReference type="GO" id="GO:0046872">
    <property type="term" value="F:metal ion binding"/>
    <property type="evidence" value="ECO:0007669"/>
    <property type="project" value="UniProtKB-KW"/>
</dbReference>
<dbReference type="InterPro" id="IPR036078">
    <property type="entry name" value="Spo11/TopoVI_A_sf"/>
</dbReference>
<dbReference type="GeneID" id="106746653"/>
<keyword evidence="8 10" id="KW-0238">DNA-binding</keyword>
<evidence type="ECO:0000256" key="7">
    <source>
        <dbReference type="ARBA" id="ARBA00023029"/>
    </source>
</evidence>
<evidence type="ECO:0000256" key="8">
    <source>
        <dbReference type="ARBA" id="ARBA00023125"/>
    </source>
</evidence>
<dbReference type="CDD" id="cd00223">
    <property type="entry name" value="TOPRIM_TopoIIB_SPO"/>
    <property type="match status" value="1"/>
</dbReference>
<dbReference type="PRINTS" id="PR01552">
    <property type="entry name" value="TPISMRASE6A"/>
</dbReference>
<dbReference type="GO" id="GO:0006265">
    <property type="term" value="P:DNA topological change"/>
    <property type="evidence" value="ECO:0007669"/>
    <property type="project" value="InterPro"/>
</dbReference>
<dbReference type="Proteomes" id="UP000515204">
    <property type="component" value="Unplaced"/>
</dbReference>
<keyword evidence="7 10" id="KW-0799">Topoisomerase</keyword>
<dbReference type="InterPro" id="IPR036388">
    <property type="entry name" value="WH-like_DNA-bd_sf"/>
</dbReference>
<dbReference type="PANTHER" id="PTHR10848">
    <property type="entry name" value="MEIOTIC RECOMBINATION PROTEIN SPO11"/>
    <property type="match status" value="1"/>
</dbReference>
<protein>
    <recommendedName>
        <fullName evidence="4">DNA topoisomerase (ATP-hydrolyzing)</fullName>
        <ecNumber evidence="4">5.6.2.2</ecNumber>
    </recommendedName>
</protein>
<evidence type="ECO:0000259" key="12">
    <source>
        <dbReference type="Pfam" id="PF04406"/>
    </source>
</evidence>
<gene>
    <name evidence="15" type="primary">LOC106746653</name>
</gene>
<dbReference type="GO" id="GO:0000228">
    <property type="term" value="C:nuclear chromosome"/>
    <property type="evidence" value="ECO:0007669"/>
    <property type="project" value="TreeGrafter"/>
</dbReference>
<dbReference type="GO" id="GO:0000706">
    <property type="term" value="P:meiotic DNA double-strand break processing"/>
    <property type="evidence" value="ECO:0007669"/>
    <property type="project" value="TreeGrafter"/>
</dbReference>
<organism evidence="14 15">
    <name type="scientific">Dinoponera quadriceps</name>
    <name type="common">South American ant</name>
    <dbReference type="NCBI Taxonomy" id="609295"/>
    <lineage>
        <taxon>Eukaryota</taxon>
        <taxon>Metazoa</taxon>
        <taxon>Ecdysozoa</taxon>
        <taxon>Arthropoda</taxon>
        <taxon>Hexapoda</taxon>
        <taxon>Insecta</taxon>
        <taxon>Pterygota</taxon>
        <taxon>Neoptera</taxon>
        <taxon>Endopterygota</taxon>
        <taxon>Hymenoptera</taxon>
        <taxon>Apocrita</taxon>
        <taxon>Aculeata</taxon>
        <taxon>Formicoidea</taxon>
        <taxon>Formicidae</taxon>
        <taxon>Ponerinae</taxon>
        <taxon>Ponerini</taxon>
        <taxon>Dinoponera</taxon>
    </lineage>
</organism>
<dbReference type="InterPro" id="IPR002815">
    <property type="entry name" value="Spo11/TopoVI_A"/>
</dbReference>
<sequence>MSISNRYLGVQEKRIDIPIVDNVAFRNNLIARVEAVTLKIIEQISSGQPPCISYVDGGTITGESGSREEAVHPGRSIDSQQDTEYPGESSLDVAKERDARENADGNSRRINVDFATKRSRDKFVLMTTIMAEVHRLLLTNTTKTRRSFYYDLKSQAIESLAPKQRYVDRALNDVANLLECAPWDLRLLATAKGLVAGNMSITLVDNRVIDCAIPGGALIPQIVSNVTSIRAKAKFVLVVEKDAAFQKLLEENCPRLLNCVLVTGKGYPDTATKMLVRLLSDKLDLPVYIVVDADPFGVDIMLNYRFGSTVLCKGNESLACPNARWLGIFPSELSALGVKTIPLTKTDVAKLKSIEGRTYVNEVVSEQLKVLRKGKAEIEAVSSFSKNFLTATYLPHKINGRDYV</sequence>
<feature type="active site" description="O-(5'-phospho-DNA)-tyrosine intermediate" evidence="10">
    <location>
        <position position="150"/>
    </location>
</feature>
<dbReference type="Pfam" id="PF21180">
    <property type="entry name" value="TOP6A-Spo11_Toprim"/>
    <property type="match status" value="1"/>
</dbReference>
<dbReference type="GO" id="GO:0003677">
    <property type="term" value="F:DNA binding"/>
    <property type="evidence" value="ECO:0007669"/>
    <property type="project" value="UniProtKB-UniRule"/>
</dbReference>
<dbReference type="CTD" id="2768853"/>
<evidence type="ECO:0000256" key="6">
    <source>
        <dbReference type="ARBA" id="ARBA00022842"/>
    </source>
</evidence>
<evidence type="ECO:0000256" key="9">
    <source>
        <dbReference type="ARBA" id="ARBA00023235"/>
    </source>
</evidence>
<evidence type="ECO:0000256" key="5">
    <source>
        <dbReference type="ARBA" id="ARBA00022723"/>
    </source>
</evidence>
<comment type="cofactor">
    <cofactor evidence="2">
        <name>Mg(2+)</name>
        <dbReference type="ChEBI" id="CHEBI:18420"/>
    </cofactor>
</comment>
<evidence type="ECO:0000259" key="13">
    <source>
        <dbReference type="Pfam" id="PF21180"/>
    </source>
</evidence>
<dbReference type="AlphaFoldDB" id="A0A6P3XLS9"/>
<feature type="domain" description="Topoisomerase 6 subunit A/Spo11 TOPRIM" evidence="13">
    <location>
        <begin position="235"/>
        <end position="398"/>
    </location>
</feature>
<feature type="region of interest" description="Disordered" evidence="11">
    <location>
        <begin position="57"/>
        <end position="90"/>
    </location>
</feature>
<evidence type="ECO:0000256" key="4">
    <source>
        <dbReference type="ARBA" id="ARBA00012895"/>
    </source>
</evidence>
<dbReference type="OrthoDB" id="5377392at2759"/>
<keyword evidence="6" id="KW-0460">Magnesium</keyword>
<evidence type="ECO:0000313" key="15">
    <source>
        <dbReference type="RefSeq" id="XP_014478934.1"/>
    </source>
</evidence>
<dbReference type="PRINTS" id="PR01550">
    <property type="entry name" value="TOP6AFAMILY"/>
</dbReference>
<dbReference type="GO" id="GO:0042138">
    <property type="term" value="P:meiotic DNA double-strand break formation"/>
    <property type="evidence" value="ECO:0007669"/>
    <property type="project" value="TreeGrafter"/>
</dbReference>
<comment type="catalytic activity">
    <reaction evidence="1 10">
        <text>ATP-dependent breakage, passage and rejoining of double-stranded DNA.</text>
        <dbReference type="EC" id="5.6.2.2"/>
    </reaction>
</comment>
<evidence type="ECO:0000256" key="1">
    <source>
        <dbReference type="ARBA" id="ARBA00000185"/>
    </source>
</evidence>
<reference evidence="15" key="1">
    <citation type="submission" date="2025-08" db="UniProtKB">
        <authorList>
            <consortium name="RefSeq"/>
        </authorList>
    </citation>
    <scope>IDENTIFICATION</scope>
</reference>
<evidence type="ECO:0000256" key="2">
    <source>
        <dbReference type="ARBA" id="ARBA00001946"/>
    </source>
</evidence>
<name>A0A6P3XLS9_DINQU</name>
<keyword evidence="14" id="KW-1185">Reference proteome</keyword>
<dbReference type="GO" id="GO:0003918">
    <property type="term" value="F:DNA topoisomerase type II (double strand cut, ATP-hydrolyzing) activity"/>
    <property type="evidence" value="ECO:0007669"/>
    <property type="project" value="UniProtKB-UniRule"/>
</dbReference>
<evidence type="ECO:0000313" key="14">
    <source>
        <dbReference type="Proteomes" id="UP000515204"/>
    </source>
</evidence>
<evidence type="ECO:0000256" key="11">
    <source>
        <dbReference type="SAM" id="MobiDB-lite"/>
    </source>
</evidence>
<keyword evidence="9 10" id="KW-0413">Isomerase</keyword>